<feature type="domain" description="Integrase catalytic" evidence="1">
    <location>
        <begin position="136"/>
        <end position="298"/>
    </location>
</feature>
<proteinExistence type="predicted"/>
<dbReference type="InterPro" id="IPR036397">
    <property type="entry name" value="RNaseH_sf"/>
</dbReference>
<reference evidence="2 3" key="1">
    <citation type="journal article" date="2016" name="Nat. Commun.">
        <title>Thousands of microbial genomes shed light on interconnected biogeochemical processes in an aquifer system.</title>
        <authorList>
            <person name="Anantharaman K."/>
            <person name="Brown C.T."/>
            <person name="Hug L.A."/>
            <person name="Sharon I."/>
            <person name="Castelle C.J."/>
            <person name="Probst A.J."/>
            <person name="Thomas B.C."/>
            <person name="Singh A."/>
            <person name="Wilkins M.J."/>
            <person name="Karaoz U."/>
            <person name="Brodie E.L."/>
            <person name="Williams K.H."/>
            <person name="Hubbard S.S."/>
            <person name="Banfield J.F."/>
        </authorList>
    </citation>
    <scope>NUCLEOTIDE SEQUENCE [LARGE SCALE GENOMIC DNA]</scope>
</reference>
<evidence type="ECO:0000313" key="2">
    <source>
        <dbReference type="EMBL" id="OGE04709.1"/>
    </source>
</evidence>
<sequence>MSEKTIKNLVETRKRVVTDVNQRHLSVDVGARILGMSRQGFWKLRRKVNEYGLESVCGRKRGPKSWHRPHNRTDIWIEQTVERLFNLYGVGPDRMVWLLEDCGIIVSRATVYRILVRRRLVVPKCKEARKPVHLYTKGYPGEEVQIDTTEPLGKSGPTLITAVDDFSRWGMGDCYFGNKSDQAADFLRRMVMSAPFPIHAVRTDNGSEFKKHFITTCQELGIRIIRNPVHHPTSNGKVERLHRTIEEECFWRVGAKPDDLDYARYWLSRYLSWYNTKRRHGGYGMNGRTPQERIEDYIINNPSYLQGADVNETLILYKY</sequence>
<comment type="caution">
    <text evidence="2">The sequence shown here is derived from an EMBL/GenBank/DDBJ whole genome shotgun (WGS) entry which is preliminary data.</text>
</comment>
<dbReference type="SUPFAM" id="SSF46689">
    <property type="entry name" value="Homeodomain-like"/>
    <property type="match status" value="1"/>
</dbReference>
<dbReference type="Pfam" id="PF13683">
    <property type="entry name" value="rve_3"/>
    <property type="match status" value="1"/>
</dbReference>
<name>A0A1F5HL43_9BACT</name>
<dbReference type="GO" id="GO:0015074">
    <property type="term" value="P:DNA integration"/>
    <property type="evidence" value="ECO:0007669"/>
    <property type="project" value="InterPro"/>
</dbReference>
<dbReference type="Gene3D" id="3.30.420.10">
    <property type="entry name" value="Ribonuclease H-like superfamily/Ribonuclease H"/>
    <property type="match status" value="1"/>
</dbReference>
<dbReference type="GO" id="GO:0003676">
    <property type="term" value="F:nucleic acid binding"/>
    <property type="evidence" value="ECO:0007669"/>
    <property type="project" value="InterPro"/>
</dbReference>
<dbReference type="AlphaFoldDB" id="A0A1F5HL43"/>
<dbReference type="InterPro" id="IPR009057">
    <property type="entry name" value="Homeodomain-like_sf"/>
</dbReference>
<evidence type="ECO:0000259" key="1">
    <source>
        <dbReference type="PROSITE" id="PS50994"/>
    </source>
</evidence>
<dbReference type="InterPro" id="IPR001584">
    <property type="entry name" value="Integrase_cat-core"/>
</dbReference>
<protein>
    <recommendedName>
        <fullName evidence="1">Integrase catalytic domain-containing protein</fullName>
    </recommendedName>
</protein>
<dbReference type="EMBL" id="MFBQ01000022">
    <property type="protein sequence ID" value="OGE04709.1"/>
    <property type="molecule type" value="Genomic_DNA"/>
</dbReference>
<dbReference type="PROSITE" id="PS50994">
    <property type="entry name" value="INTEGRASE"/>
    <property type="match status" value="1"/>
</dbReference>
<dbReference type="PANTHER" id="PTHR35004">
    <property type="entry name" value="TRANSPOSASE RV3428C-RELATED"/>
    <property type="match status" value="1"/>
</dbReference>
<accession>A0A1F5HL43</accession>
<gene>
    <name evidence="2" type="ORF">A3B51_03195</name>
</gene>
<dbReference type="STRING" id="1797727.A3B51_03195"/>
<dbReference type="InterPro" id="IPR012337">
    <property type="entry name" value="RNaseH-like_sf"/>
</dbReference>
<evidence type="ECO:0000313" key="3">
    <source>
        <dbReference type="Proteomes" id="UP000176780"/>
    </source>
</evidence>
<dbReference type="Proteomes" id="UP000176780">
    <property type="component" value="Unassembled WGS sequence"/>
</dbReference>
<dbReference type="SUPFAM" id="SSF53098">
    <property type="entry name" value="Ribonuclease H-like"/>
    <property type="match status" value="1"/>
</dbReference>
<dbReference type="PANTHER" id="PTHR35004:SF7">
    <property type="entry name" value="INTEGRASE PROTEIN"/>
    <property type="match status" value="1"/>
</dbReference>
<organism evidence="2 3">
    <name type="scientific">Candidatus Curtissbacteria bacterium RIFCSPLOWO2_01_FULL_41_18</name>
    <dbReference type="NCBI Taxonomy" id="1797727"/>
    <lineage>
        <taxon>Bacteria</taxon>
        <taxon>Candidatus Curtissiibacteriota</taxon>
    </lineage>
</organism>